<sequence length="165" mass="18139">MSMETETTSTDEAQGLDKLAELQAETTVAPAEPVVDKFGRSYATGRRKNAIARVWIKRGQGVITVNGKPSAEYFARPVLQMIIDQPFEAAERTAQFDVFCTVTGGGLSGQAGAVRHGISQALTLFEPGLRPTLKKGGFLTRDPRMVERKKYGKAKARRSFQFSKR</sequence>
<evidence type="ECO:0000256" key="3">
    <source>
        <dbReference type="ARBA" id="ARBA00023274"/>
    </source>
</evidence>
<dbReference type="InterPro" id="IPR014721">
    <property type="entry name" value="Ribsml_uS5_D2-typ_fold_subgr"/>
</dbReference>
<dbReference type="EMBL" id="FNBW01000001">
    <property type="protein sequence ID" value="SDF08692.1"/>
    <property type="molecule type" value="Genomic_DNA"/>
</dbReference>
<reference evidence="6 7" key="1">
    <citation type="submission" date="2016-10" db="EMBL/GenBank/DDBJ databases">
        <authorList>
            <person name="Varghese N."/>
            <person name="Submissions S."/>
        </authorList>
    </citation>
    <scope>NUCLEOTIDE SEQUENCE [LARGE SCALE GENOMIC DNA]</scope>
    <source>
        <strain evidence="6 7">DSM 18839</strain>
    </source>
</reference>
<evidence type="ECO:0000313" key="7">
    <source>
        <dbReference type="Proteomes" id="UP000198615"/>
    </source>
</evidence>
<dbReference type="FunFam" id="3.30.230.10:FF:000001">
    <property type="entry name" value="30S ribosomal protein S9"/>
    <property type="match status" value="1"/>
</dbReference>
<accession>A0A8G2BEF6</accession>
<dbReference type="GO" id="GO:0006412">
    <property type="term" value="P:translation"/>
    <property type="evidence" value="ECO:0007669"/>
    <property type="project" value="UniProtKB-UniRule"/>
</dbReference>
<evidence type="ECO:0000256" key="2">
    <source>
        <dbReference type="ARBA" id="ARBA00022980"/>
    </source>
</evidence>
<organism evidence="6 7">
    <name type="scientific">Thalassobaculum litoreum DSM 18839</name>
    <dbReference type="NCBI Taxonomy" id="1123362"/>
    <lineage>
        <taxon>Bacteria</taxon>
        <taxon>Pseudomonadati</taxon>
        <taxon>Pseudomonadota</taxon>
        <taxon>Alphaproteobacteria</taxon>
        <taxon>Rhodospirillales</taxon>
        <taxon>Thalassobaculaceae</taxon>
        <taxon>Thalassobaculum</taxon>
    </lineage>
</organism>
<dbReference type="Gene3D" id="3.30.230.10">
    <property type="match status" value="1"/>
</dbReference>
<dbReference type="HAMAP" id="MF_00532_B">
    <property type="entry name" value="Ribosomal_uS9_B"/>
    <property type="match status" value="1"/>
</dbReference>
<dbReference type="InterPro" id="IPR020568">
    <property type="entry name" value="Ribosomal_Su5_D2-typ_SF"/>
</dbReference>
<dbReference type="Proteomes" id="UP000198615">
    <property type="component" value="Unassembled WGS sequence"/>
</dbReference>
<gene>
    <name evidence="5" type="primary">rpsI</name>
    <name evidence="6" type="ORF">SAMN05660686_00190</name>
</gene>
<keyword evidence="3 5" id="KW-0687">Ribonucleoprotein</keyword>
<evidence type="ECO:0000313" key="6">
    <source>
        <dbReference type="EMBL" id="SDF08692.1"/>
    </source>
</evidence>
<evidence type="ECO:0000256" key="1">
    <source>
        <dbReference type="ARBA" id="ARBA00005251"/>
    </source>
</evidence>
<comment type="similarity">
    <text evidence="1 5">Belongs to the universal ribosomal protein uS9 family.</text>
</comment>
<dbReference type="InterPro" id="IPR023035">
    <property type="entry name" value="Ribosomal_uS9_bac/plastid"/>
</dbReference>
<dbReference type="PANTHER" id="PTHR21569:SF1">
    <property type="entry name" value="SMALL RIBOSOMAL SUBUNIT PROTEIN US9M"/>
    <property type="match status" value="1"/>
</dbReference>
<name>A0A8G2BEF6_9PROT</name>
<dbReference type="NCBIfam" id="NF001099">
    <property type="entry name" value="PRK00132.1"/>
    <property type="match status" value="1"/>
</dbReference>
<comment type="caution">
    <text evidence="6">The sequence shown here is derived from an EMBL/GenBank/DDBJ whole genome shotgun (WGS) entry which is preliminary data.</text>
</comment>
<dbReference type="Pfam" id="PF00380">
    <property type="entry name" value="Ribosomal_S9"/>
    <property type="match status" value="1"/>
</dbReference>
<keyword evidence="7" id="KW-1185">Reference proteome</keyword>
<keyword evidence="2 5" id="KW-0689">Ribosomal protein</keyword>
<dbReference type="RefSeq" id="WP_038014234.1">
    <property type="nucleotide sequence ID" value="NZ_FNBW01000001.1"/>
</dbReference>
<dbReference type="PANTHER" id="PTHR21569">
    <property type="entry name" value="RIBOSOMAL PROTEIN S9"/>
    <property type="match status" value="1"/>
</dbReference>
<dbReference type="SUPFAM" id="SSF54211">
    <property type="entry name" value="Ribosomal protein S5 domain 2-like"/>
    <property type="match status" value="1"/>
</dbReference>
<dbReference type="InterPro" id="IPR000754">
    <property type="entry name" value="Ribosomal_uS9"/>
</dbReference>
<evidence type="ECO:0000256" key="4">
    <source>
        <dbReference type="ARBA" id="ARBA00035259"/>
    </source>
</evidence>
<dbReference type="GO" id="GO:0003723">
    <property type="term" value="F:RNA binding"/>
    <property type="evidence" value="ECO:0007669"/>
    <property type="project" value="TreeGrafter"/>
</dbReference>
<protein>
    <recommendedName>
        <fullName evidence="4 5">Small ribosomal subunit protein uS9</fullName>
    </recommendedName>
</protein>
<evidence type="ECO:0000256" key="5">
    <source>
        <dbReference type="HAMAP-Rule" id="MF_00532"/>
    </source>
</evidence>
<dbReference type="GO" id="GO:0003735">
    <property type="term" value="F:structural constituent of ribosome"/>
    <property type="evidence" value="ECO:0007669"/>
    <property type="project" value="InterPro"/>
</dbReference>
<proteinExistence type="inferred from homology"/>
<dbReference type="GO" id="GO:0022627">
    <property type="term" value="C:cytosolic small ribosomal subunit"/>
    <property type="evidence" value="ECO:0007669"/>
    <property type="project" value="TreeGrafter"/>
</dbReference>
<dbReference type="AlphaFoldDB" id="A0A8G2BEF6"/>